<evidence type="ECO:0000313" key="6">
    <source>
        <dbReference type="EMBL" id="GHG07749.1"/>
    </source>
</evidence>
<dbReference type="AlphaFoldDB" id="A0A919BR86"/>
<dbReference type="PROSITE" id="PS50075">
    <property type="entry name" value="CARRIER"/>
    <property type="match status" value="1"/>
</dbReference>
<dbReference type="InterPro" id="IPR010071">
    <property type="entry name" value="AA_adenyl_dom"/>
</dbReference>
<dbReference type="Pfam" id="PF00550">
    <property type="entry name" value="PP-binding"/>
    <property type="match status" value="1"/>
</dbReference>
<feature type="compositionally biased region" description="Basic and acidic residues" evidence="4">
    <location>
        <begin position="1"/>
        <end position="10"/>
    </location>
</feature>
<name>A0A919BR86_STRFL</name>
<dbReference type="InterPro" id="IPR020845">
    <property type="entry name" value="AMP-binding_CS"/>
</dbReference>
<evidence type="ECO:0000256" key="3">
    <source>
        <dbReference type="ARBA" id="ARBA00022553"/>
    </source>
</evidence>
<feature type="domain" description="Carrier" evidence="5">
    <location>
        <begin position="1074"/>
        <end position="1149"/>
    </location>
</feature>
<dbReference type="InterPro" id="IPR006162">
    <property type="entry name" value="Ppantetheine_attach_site"/>
</dbReference>
<dbReference type="PROSITE" id="PS00455">
    <property type="entry name" value="AMP_BINDING"/>
    <property type="match status" value="1"/>
</dbReference>
<dbReference type="FunFam" id="3.40.50.980:FF:000001">
    <property type="entry name" value="Non-ribosomal peptide synthetase"/>
    <property type="match status" value="1"/>
</dbReference>
<feature type="region of interest" description="Disordered" evidence="4">
    <location>
        <begin position="1039"/>
        <end position="1076"/>
    </location>
</feature>
<proteinExistence type="predicted"/>
<feature type="compositionally biased region" description="Basic residues" evidence="4">
    <location>
        <begin position="54"/>
        <end position="69"/>
    </location>
</feature>
<dbReference type="PANTHER" id="PTHR45527">
    <property type="entry name" value="NONRIBOSOMAL PEPTIDE SYNTHETASE"/>
    <property type="match status" value="1"/>
</dbReference>
<dbReference type="InterPro" id="IPR020806">
    <property type="entry name" value="PKS_PP-bd"/>
</dbReference>
<dbReference type="Gene3D" id="3.40.50.980">
    <property type="match status" value="2"/>
</dbReference>
<dbReference type="GO" id="GO:0043041">
    <property type="term" value="P:amino acid activation for nonribosomal peptide biosynthetic process"/>
    <property type="evidence" value="ECO:0007669"/>
    <property type="project" value="TreeGrafter"/>
</dbReference>
<dbReference type="Gene3D" id="3.30.559.30">
    <property type="entry name" value="Nonribosomal peptide synthetase, condensation domain"/>
    <property type="match status" value="1"/>
</dbReference>
<dbReference type="InterPro" id="IPR025110">
    <property type="entry name" value="AMP-bd_C"/>
</dbReference>
<dbReference type="Pfam" id="PF00668">
    <property type="entry name" value="Condensation"/>
    <property type="match status" value="1"/>
</dbReference>
<reference evidence="6" key="2">
    <citation type="submission" date="2020-09" db="EMBL/GenBank/DDBJ databases">
        <authorList>
            <person name="Sun Q."/>
            <person name="Ohkuma M."/>
        </authorList>
    </citation>
    <scope>NUCLEOTIDE SEQUENCE</scope>
    <source>
        <strain evidence="6">JCM 4122</strain>
    </source>
</reference>
<dbReference type="InterPro" id="IPR020459">
    <property type="entry name" value="AMP-binding"/>
</dbReference>
<dbReference type="InterPro" id="IPR023213">
    <property type="entry name" value="CAT-like_dom_sf"/>
</dbReference>
<dbReference type="Gene3D" id="3.30.559.10">
    <property type="entry name" value="Chloramphenicol acetyltransferase-like domain"/>
    <property type="match status" value="1"/>
</dbReference>
<dbReference type="SMART" id="SM00823">
    <property type="entry name" value="PKS_PP"/>
    <property type="match status" value="1"/>
</dbReference>
<dbReference type="SUPFAM" id="SSF52777">
    <property type="entry name" value="CoA-dependent acyltransferases"/>
    <property type="match status" value="2"/>
</dbReference>
<dbReference type="PANTHER" id="PTHR45527:SF1">
    <property type="entry name" value="FATTY ACID SYNTHASE"/>
    <property type="match status" value="1"/>
</dbReference>
<dbReference type="InterPro" id="IPR000873">
    <property type="entry name" value="AMP-dep_synth/lig_dom"/>
</dbReference>
<keyword evidence="7" id="KW-1185">Reference proteome</keyword>
<organism evidence="6 7">
    <name type="scientific">Streptomyces filamentosus</name>
    <name type="common">Streptomyces roseosporus</name>
    <dbReference type="NCBI Taxonomy" id="67294"/>
    <lineage>
        <taxon>Bacteria</taxon>
        <taxon>Bacillati</taxon>
        <taxon>Actinomycetota</taxon>
        <taxon>Actinomycetes</taxon>
        <taxon>Kitasatosporales</taxon>
        <taxon>Streptomycetaceae</taxon>
        <taxon>Streptomyces</taxon>
    </lineage>
</organism>
<dbReference type="GO" id="GO:0009239">
    <property type="term" value="P:enterobactin biosynthetic process"/>
    <property type="evidence" value="ECO:0007669"/>
    <property type="project" value="TreeGrafter"/>
</dbReference>
<gene>
    <name evidence="6" type="ORF">GCM10017667_44300</name>
</gene>
<dbReference type="FunFam" id="3.30.300.30:FF:000010">
    <property type="entry name" value="Enterobactin synthetase component F"/>
    <property type="match status" value="1"/>
</dbReference>
<dbReference type="FunFam" id="3.40.50.12780:FF:000012">
    <property type="entry name" value="Non-ribosomal peptide synthetase"/>
    <property type="match status" value="1"/>
</dbReference>
<dbReference type="Gene3D" id="1.10.1200.10">
    <property type="entry name" value="ACP-like"/>
    <property type="match status" value="1"/>
</dbReference>
<evidence type="ECO:0000259" key="5">
    <source>
        <dbReference type="PROSITE" id="PS50075"/>
    </source>
</evidence>
<dbReference type="PROSITE" id="PS00012">
    <property type="entry name" value="PHOSPHOPANTETHEINE"/>
    <property type="match status" value="1"/>
</dbReference>
<dbReference type="EMBL" id="BNBE01000002">
    <property type="protein sequence ID" value="GHG07749.1"/>
    <property type="molecule type" value="Genomic_DNA"/>
</dbReference>
<dbReference type="PRINTS" id="PR00154">
    <property type="entry name" value="AMPBINDING"/>
</dbReference>
<dbReference type="GO" id="GO:0008610">
    <property type="term" value="P:lipid biosynthetic process"/>
    <property type="evidence" value="ECO:0007669"/>
    <property type="project" value="UniProtKB-ARBA"/>
</dbReference>
<evidence type="ECO:0000256" key="4">
    <source>
        <dbReference type="SAM" id="MobiDB-lite"/>
    </source>
</evidence>
<dbReference type="SUPFAM" id="SSF47336">
    <property type="entry name" value="ACP-like"/>
    <property type="match status" value="1"/>
</dbReference>
<dbReference type="Pfam" id="PF13193">
    <property type="entry name" value="AMP-binding_C"/>
    <property type="match status" value="1"/>
</dbReference>
<evidence type="ECO:0000313" key="7">
    <source>
        <dbReference type="Proteomes" id="UP000632849"/>
    </source>
</evidence>
<comment type="cofactor">
    <cofactor evidence="1">
        <name>pantetheine 4'-phosphate</name>
        <dbReference type="ChEBI" id="CHEBI:47942"/>
    </cofactor>
</comment>
<dbReference type="FunFam" id="2.30.38.10:FF:000001">
    <property type="entry name" value="Non-ribosomal peptide synthetase PvdI"/>
    <property type="match status" value="1"/>
</dbReference>
<dbReference type="SUPFAM" id="SSF56801">
    <property type="entry name" value="Acetyl-CoA synthetase-like"/>
    <property type="match status" value="1"/>
</dbReference>
<keyword evidence="2" id="KW-0596">Phosphopantetheine</keyword>
<feature type="compositionally biased region" description="Gly residues" evidence="4">
    <location>
        <begin position="471"/>
        <end position="484"/>
    </location>
</feature>
<dbReference type="GO" id="GO:0031177">
    <property type="term" value="F:phosphopantetheine binding"/>
    <property type="evidence" value="ECO:0007669"/>
    <property type="project" value="InterPro"/>
</dbReference>
<dbReference type="NCBIfam" id="TIGR01733">
    <property type="entry name" value="AA-adenyl-dom"/>
    <property type="match status" value="1"/>
</dbReference>
<dbReference type="Gene3D" id="2.30.38.10">
    <property type="entry name" value="Luciferase, Domain 3"/>
    <property type="match status" value="1"/>
</dbReference>
<evidence type="ECO:0000256" key="2">
    <source>
        <dbReference type="ARBA" id="ARBA00022450"/>
    </source>
</evidence>
<dbReference type="Pfam" id="PF00501">
    <property type="entry name" value="AMP-binding"/>
    <property type="match status" value="1"/>
</dbReference>
<dbReference type="InterPro" id="IPR001242">
    <property type="entry name" value="Condensation_dom"/>
</dbReference>
<dbReference type="InterPro" id="IPR036736">
    <property type="entry name" value="ACP-like_sf"/>
</dbReference>
<accession>A0A919BR86</accession>
<keyword evidence="3" id="KW-0597">Phosphoprotein</keyword>
<dbReference type="GO" id="GO:0047527">
    <property type="term" value="F:2,3-dihydroxybenzoate-serine ligase activity"/>
    <property type="evidence" value="ECO:0007669"/>
    <property type="project" value="TreeGrafter"/>
</dbReference>
<dbReference type="Gene3D" id="3.30.300.30">
    <property type="match status" value="1"/>
</dbReference>
<sequence>MTFIGRDRRYQTPRGIPARPAALSVHGRGRSPGGWICRPQARPAPLPNPAAAERHRRPKHRRARPRARTSVRAVPRPCSDVLSELPMSEVLSPPDRVPASPAQQGVWLTDRLGLAREAFHVPVRISFDQVDTTALARAVDAVVGRHPSLAARLVERGGRVRQEPAARRPELASLEAPADEAELEKALEEEAARPFVLETGPLSRFALYRRVDGSAELLVTAHHSVFDGNSKDVLTRDLAAAYRAAPLPAPPSTPAAPPAADPDTVRKAAEWYGPRWAAATEPVLPGAPRTPAAAGAGEAVEWHLEGPAARELAAAASLTGTTVFEFLLAALHALLRRYGGEAVPVSVPFSTRTPELRDEIGMFVNELPVHAPAAGASPDGAPQTFAAFASAVRAELRGGYPYRGVPFGSVVAGLGPRVGLTAVSLGYRRRGPDPDFTGTGARIAWAVHNRTARNTLHLQIVEAPGTADGPGAPGRPGGPGGPGGRLDFSLQYDPAVLAPDTARRIAGHYRTLLDGAVTAPGTPLPDLPLLDAAELRAVTTGPNATERPYPADRTVLDLVRDRAAATPGAIAVSAVDRRLGYRELMERTDQLAGALRAGGVRPGDLVALHLGRTADLPAALLATLAAGAAYLPLDPGYPAERLALVLRDSGAVLVLTDRELPPAVADAAPAVLRLPAPSAQDPAGAASEPGTAPGPDDVAYVLYTSGSTGRPKGVAVGHRALVNLLTSFADRLGSGPGDAWLGLTSLSFDISALELYLPLVTGGRLVLAPDGLAVDGPGLLALIGTEGVTHVQATPSGWRVMLAAGPGTAALAAVTALAGGEALPLPLARDLRARTARLFNVYGPTETTIWSTCAELPARPERVGIGRPIANTQVYVVDERLNPAPLGIPGELLIGGDGVAHGYLGRPGLTADRFVPNPFGPPGTRLYRTGDQAVRTPEGALEFLGRIDDQVKIRGHRIEPVEIESALLEHPAVAQAAVAVHTEEDGEPFLAGYLVPADGAPPAASAELRDHLLRTLPAAMVPQRWLTVDRLPLTPNGKLDRRALPVPAREAPAPRPAGTDTVAGTGTDETGGAEGTDETLRTVLRIWAEVLDLPGVGPEDDLFDLGGHSLTVVRIASRIRDALGVEVEFDVFFDVPTPAGIAAAVRARQ</sequence>
<feature type="compositionally biased region" description="Low complexity" evidence="4">
    <location>
        <begin position="1044"/>
        <end position="1070"/>
    </location>
</feature>
<comment type="caution">
    <text evidence="6">The sequence shown here is derived from an EMBL/GenBank/DDBJ whole genome shotgun (WGS) entry which is preliminary data.</text>
</comment>
<protein>
    <recommendedName>
        <fullName evidence="5">Carrier domain-containing protein</fullName>
    </recommendedName>
</protein>
<dbReference type="InterPro" id="IPR045851">
    <property type="entry name" value="AMP-bd_C_sf"/>
</dbReference>
<feature type="region of interest" description="Disordered" evidence="4">
    <location>
        <begin position="245"/>
        <end position="264"/>
    </location>
</feature>
<dbReference type="Proteomes" id="UP000632849">
    <property type="component" value="Unassembled WGS sequence"/>
</dbReference>
<evidence type="ECO:0000256" key="1">
    <source>
        <dbReference type="ARBA" id="ARBA00001957"/>
    </source>
</evidence>
<dbReference type="GO" id="GO:0009366">
    <property type="term" value="C:enterobactin synthetase complex"/>
    <property type="evidence" value="ECO:0007669"/>
    <property type="project" value="TreeGrafter"/>
</dbReference>
<feature type="region of interest" description="Disordered" evidence="4">
    <location>
        <begin position="1"/>
        <end position="74"/>
    </location>
</feature>
<dbReference type="GO" id="GO:0005829">
    <property type="term" value="C:cytosol"/>
    <property type="evidence" value="ECO:0007669"/>
    <property type="project" value="TreeGrafter"/>
</dbReference>
<feature type="region of interest" description="Disordered" evidence="4">
    <location>
        <begin position="463"/>
        <end position="486"/>
    </location>
</feature>
<reference evidence="6" key="1">
    <citation type="journal article" date="2014" name="Int. J. Syst. Evol. Microbiol.">
        <title>Complete genome sequence of Corynebacterium casei LMG S-19264T (=DSM 44701T), isolated from a smear-ripened cheese.</title>
        <authorList>
            <consortium name="US DOE Joint Genome Institute (JGI-PGF)"/>
            <person name="Walter F."/>
            <person name="Albersmeier A."/>
            <person name="Kalinowski J."/>
            <person name="Ruckert C."/>
        </authorList>
    </citation>
    <scope>NUCLEOTIDE SEQUENCE</scope>
    <source>
        <strain evidence="6">JCM 4122</strain>
    </source>
</reference>
<feature type="compositionally biased region" description="Pro residues" evidence="4">
    <location>
        <begin position="247"/>
        <end position="260"/>
    </location>
</feature>
<dbReference type="InterPro" id="IPR009081">
    <property type="entry name" value="PP-bd_ACP"/>
</dbReference>